<dbReference type="GO" id="GO:0051082">
    <property type="term" value="F:unfolded protein binding"/>
    <property type="evidence" value="ECO:0007669"/>
    <property type="project" value="InterPro"/>
</dbReference>
<comment type="caution">
    <text evidence="6">The sequence shown here is derived from an EMBL/GenBank/DDBJ whole genome shotgun (WGS) entry which is preliminary data.</text>
</comment>
<dbReference type="PANTHER" id="PTHR21431">
    <property type="entry name" value="PREFOLDIN SUBUNIT 6"/>
    <property type="match status" value="1"/>
</dbReference>
<dbReference type="GO" id="GO:0006457">
    <property type="term" value="P:protein folding"/>
    <property type="evidence" value="ECO:0007669"/>
    <property type="project" value="InterPro"/>
</dbReference>
<keyword evidence="7" id="KW-1185">Reference proteome</keyword>
<dbReference type="InterPro" id="IPR002777">
    <property type="entry name" value="PFD_beta-like"/>
</dbReference>
<comment type="similarity">
    <text evidence="1">Belongs to the prefoldin subunit beta family.</text>
</comment>
<keyword evidence="5" id="KW-0175">Coiled coil</keyword>
<feature type="coiled-coil region" evidence="5">
    <location>
        <begin position="34"/>
        <end position="122"/>
    </location>
</feature>
<dbReference type="SUPFAM" id="SSF46579">
    <property type="entry name" value="Prefoldin"/>
    <property type="match status" value="1"/>
</dbReference>
<evidence type="ECO:0000256" key="2">
    <source>
        <dbReference type="ARBA" id="ARBA00011695"/>
    </source>
</evidence>
<sequence>MGPGALQKKLEEEVEAYKKIQKDISKTSGLRTQLDVQLNENKVVKEELDLINEENVVYKLIGPALIRQDLEEARQNVSKRVDYIQQEIKRHGNTIEKLEKEAEAKRENIAKHQQQLQQMMMKQAANT</sequence>
<dbReference type="CDD" id="cd23161">
    <property type="entry name" value="Prefoldin_6"/>
    <property type="match status" value="1"/>
</dbReference>
<dbReference type="InterPro" id="IPR009053">
    <property type="entry name" value="Prefoldin"/>
</dbReference>
<keyword evidence="3" id="KW-0143">Chaperone</keyword>
<proteinExistence type="inferred from homology"/>
<dbReference type="GO" id="GO:0051087">
    <property type="term" value="F:protein-folding chaperone binding"/>
    <property type="evidence" value="ECO:0007669"/>
    <property type="project" value="TreeGrafter"/>
</dbReference>
<evidence type="ECO:0000256" key="1">
    <source>
        <dbReference type="ARBA" id="ARBA00008045"/>
    </source>
</evidence>
<reference evidence="6 7" key="1">
    <citation type="submission" date="2023-03" db="EMBL/GenBank/DDBJ databases">
        <title>High-quality genome of Scylla paramamosain provides insights in environmental adaptation.</title>
        <authorList>
            <person name="Zhang L."/>
        </authorList>
    </citation>
    <scope>NUCLEOTIDE SEQUENCE [LARGE SCALE GENOMIC DNA]</scope>
    <source>
        <strain evidence="6">LZ_2023a</strain>
        <tissue evidence="6">Muscle</tissue>
    </source>
</reference>
<comment type="subunit">
    <text evidence="2">Heterohexamer of two PFD-alpha type and four PFD-beta type subunits.</text>
</comment>
<name>A0AAW0UC18_SCYPA</name>
<dbReference type="GO" id="GO:0005737">
    <property type="term" value="C:cytoplasm"/>
    <property type="evidence" value="ECO:0007669"/>
    <property type="project" value="TreeGrafter"/>
</dbReference>
<dbReference type="GO" id="GO:0051131">
    <property type="term" value="P:chaperone-mediated protein complex assembly"/>
    <property type="evidence" value="ECO:0007669"/>
    <property type="project" value="TreeGrafter"/>
</dbReference>
<dbReference type="Pfam" id="PF01920">
    <property type="entry name" value="Prefoldin_2"/>
    <property type="match status" value="1"/>
</dbReference>
<evidence type="ECO:0000256" key="5">
    <source>
        <dbReference type="SAM" id="Coils"/>
    </source>
</evidence>
<organism evidence="6 7">
    <name type="scientific">Scylla paramamosain</name>
    <name type="common">Mud crab</name>
    <dbReference type="NCBI Taxonomy" id="85552"/>
    <lineage>
        <taxon>Eukaryota</taxon>
        <taxon>Metazoa</taxon>
        <taxon>Ecdysozoa</taxon>
        <taxon>Arthropoda</taxon>
        <taxon>Crustacea</taxon>
        <taxon>Multicrustacea</taxon>
        <taxon>Malacostraca</taxon>
        <taxon>Eumalacostraca</taxon>
        <taxon>Eucarida</taxon>
        <taxon>Decapoda</taxon>
        <taxon>Pleocyemata</taxon>
        <taxon>Brachyura</taxon>
        <taxon>Eubrachyura</taxon>
        <taxon>Portunoidea</taxon>
        <taxon>Portunidae</taxon>
        <taxon>Portuninae</taxon>
        <taxon>Scylla</taxon>
    </lineage>
</organism>
<dbReference type="PANTHER" id="PTHR21431:SF0">
    <property type="entry name" value="PREFOLDIN SUBUNIT 6"/>
    <property type="match status" value="1"/>
</dbReference>
<dbReference type="FunFam" id="1.10.287.370:FF:000003">
    <property type="entry name" value="Prefoldin subunit 6"/>
    <property type="match status" value="1"/>
</dbReference>
<dbReference type="GO" id="GO:0016272">
    <property type="term" value="C:prefoldin complex"/>
    <property type="evidence" value="ECO:0007669"/>
    <property type="project" value="InterPro"/>
</dbReference>
<evidence type="ECO:0000313" key="6">
    <source>
        <dbReference type="EMBL" id="KAK8397662.1"/>
    </source>
</evidence>
<dbReference type="Gene3D" id="1.10.287.370">
    <property type="match status" value="1"/>
</dbReference>
<gene>
    <name evidence="6" type="ORF">O3P69_004443</name>
</gene>
<evidence type="ECO:0000256" key="4">
    <source>
        <dbReference type="ARBA" id="ARBA00072592"/>
    </source>
</evidence>
<dbReference type="AlphaFoldDB" id="A0AAW0UC18"/>
<dbReference type="Proteomes" id="UP001487740">
    <property type="component" value="Unassembled WGS sequence"/>
</dbReference>
<accession>A0AAW0UC18</accession>
<evidence type="ECO:0000313" key="7">
    <source>
        <dbReference type="Proteomes" id="UP001487740"/>
    </source>
</evidence>
<dbReference type="EMBL" id="JARAKH010000013">
    <property type="protein sequence ID" value="KAK8397662.1"/>
    <property type="molecule type" value="Genomic_DNA"/>
</dbReference>
<evidence type="ECO:0000256" key="3">
    <source>
        <dbReference type="ARBA" id="ARBA00023186"/>
    </source>
</evidence>
<protein>
    <recommendedName>
        <fullName evidence="4">Probable prefoldin subunit 6</fullName>
    </recommendedName>
</protein>